<accession>A0AAU9IG47</accession>
<evidence type="ECO:0000259" key="8">
    <source>
        <dbReference type="PROSITE" id="PS51144"/>
    </source>
</evidence>
<feature type="signal peptide" evidence="7">
    <location>
        <begin position="1"/>
        <end position="16"/>
    </location>
</feature>
<comment type="caution">
    <text evidence="9">The sequence shown here is derived from an EMBL/GenBank/DDBJ whole genome shotgun (WGS) entry which is preliminary data.</text>
</comment>
<dbReference type="PANTHER" id="PTHR18952:SF265">
    <property type="entry name" value="CARBONIC ANHYDRASE"/>
    <property type="match status" value="1"/>
</dbReference>
<reference evidence="9" key="1">
    <citation type="submission" date="2021-09" db="EMBL/GenBank/DDBJ databases">
        <authorList>
            <consortium name="AG Swart"/>
            <person name="Singh M."/>
            <person name="Singh A."/>
            <person name="Seah K."/>
            <person name="Emmerich C."/>
        </authorList>
    </citation>
    <scope>NUCLEOTIDE SEQUENCE</scope>
    <source>
        <strain evidence="9">ATCC30299</strain>
    </source>
</reference>
<comment type="similarity">
    <text evidence="1">Belongs to the alpha-carbonic anhydrase family.</text>
</comment>
<dbReference type="Pfam" id="PF00194">
    <property type="entry name" value="Carb_anhydrase"/>
    <property type="match status" value="1"/>
</dbReference>
<evidence type="ECO:0000313" key="10">
    <source>
        <dbReference type="Proteomes" id="UP001162131"/>
    </source>
</evidence>
<keyword evidence="5" id="KW-0456">Lyase</keyword>
<sequence length="259" mass="29358">MFFIYAALISSAFGWAYDAQGSWPEACSASKQSPMNLDIDSTSDVPDKYSMKMVFLGATKARNITNTGNLIRVTADFGYIEIGPEDDKRTFLVKYIDFHTPSEHTLNGVSFPMEMEIILIVQDKYWERDKENMAIVSVIFKAGIESFFLDSLEWWNLPSTAGATYWTTNTSNINIREVVRSTDDYYFYKGSATNPDYSCRDDVLWYIISETKQAKQWQIKKVADMFSGGNNREIQSGNPNVYYSASVVIGAVLSLLLLE</sequence>
<comment type="catalytic activity">
    <reaction evidence="6">
        <text>hydrogencarbonate + H(+) = CO2 + H2O</text>
        <dbReference type="Rhea" id="RHEA:10748"/>
        <dbReference type="ChEBI" id="CHEBI:15377"/>
        <dbReference type="ChEBI" id="CHEBI:15378"/>
        <dbReference type="ChEBI" id="CHEBI:16526"/>
        <dbReference type="ChEBI" id="CHEBI:17544"/>
        <dbReference type="EC" id="4.2.1.1"/>
    </reaction>
</comment>
<dbReference type="SUPFAM" id="SSF51069">
    <property type="entry name" value="Carbonic anhydrase"/>
    <property type="match status" value="1"/>
</dbReference>
<evidence type="ECO:0000256" key="5">
    <source>
        <dbReference type="ARBA" id="ARBA00023239"/>
    </source>
</evidence>
<keyword evidence="7" id="KW-0732">Signal</keyword>
<evidence type="ECO:0000256" key="3">
    <source>
        <dbReference type="ARBA" id="ARBA00022723"/>
    </source>
</evidence>
<keyword evidence="10" id="KW-1185">Reference proteome</keyword>
<dbReference type="GO" id="GO:0008270">
    <property type="term" value="F:zinc ion binding"/>
    <property type="evidence" value="ECO:0007669"/>
    <property type="project" value="InterPro"/>
</dbReference>
<evidence type="ECO:0000313" key="9">
    <source>
        <dbReference type="EMBL" id="CAG9312306.1"/>
    </source>
</evidence>
<proteinExistence type="inferred from homology"/>
<dbReference type="InterPro" id="IPR023561">
    <property type="entry name" value="Carbonic_anhydrase_a-class"/>
</dbReference>
<gene>
    <name evidence="9" type="ORF">BSTOLATCC_MIC5548</name>
</gene>
<feature type="chain" id="PRO_5043795978" description="carbonic anhydrase" evidence="7">
    <location>
        <begin position="17"/>
        <end position="259"/>
    </location>
</feature>
<dbReference type="EC" id="4.2.1.1" evidence="2"/>
<dbReference type="GO" id="GO:0004089">
    <property type="term" value="F:carbonate dehydratase activity"/>
    <property type="evidence" value="ECO:0007669"/>
    <property type="project" value="UniProtKB-EC"/>
</dbReference>
<dbReference type="InterPro" id="IPR001148">
    <property type="entry name" value="CA_dom"/>
</dbReference>
<dbReference type="Proteomes" id="UP001162131">
    <property type="component" value="Unassembled WGS sequence"/>
</dbReference>
<evidence type="ECO:0000256" key="4">
    <source>
        <dbReference type="ARBA" id="ARBA00022833"/>
    </source>
</evidence>
<dbReference type="EMBL" id="CAJZBQ010000005">
    <property type="protein sequence ID" value="CAG9312306.1"/>
    <property type="molecule type" value="Genomic_DNA"/>
</dbReference>
<dbReference type="PANTHER" id="PTHR18952">
    <property type="entry name" value="CARBONIC ANHYDRASE"/>
    <property type="match status" value="1"/>
</dbReference>
<organism evidence="9 10">
    <name type="scientific">Blepharisma stoltei</name>
    <dbReference type="NCBI Taxonomy" id="1481888"/>
    <lineage>
        <taxon>Eukaryota</taxon>
        <taxon>Sar</taxon>
        <taxon>Alveolata</taxon>
        <taxon>Ciliophora</taxon>
        <taxon>Postciliodesmatophora</taxon>
        <taxon>Heterotrichea</taxon>
        <taxon>Heterotrichida</taxon>
        <taxon>Blepharismidae</taxon>
        <taxon>Blepharisma</taxon>
    </lineage>
</organism>
<protein>
    <recommendedName>
        <fullName evidence="2">carbonic anhydrase</fullName>
        <ecNumber evidence="2">4.2.1.1</ecNumber>
    </recommendedName>
</protein>
<dbReference type="InterPro" id="IPR036398">
    <property type="entry name" value="CA_dom_sf"/>
</dbReference>
<dbReference type="InterPro" id="IPR041891">
    <property type="entry name" value="Alpha_CA_prokaryot-like"/>
</dbReference>
<feature type="domain" description="Alpha-carbonic anhydrase" evidence="8">
    <location>
        <begin position="13"/>
        <end position="259"/>
    </location>
</feature>
<evidence type="ECO:0000256" key="7">
    <source>
        <dbReference type="SAM" id="SignalP"/>
    </source>
</evidence>
<dbReference type="AlphaFoldDB" id="A0AAU9IG47"/>
<dbReference type="SMART" id="SM01057">
    <property type="entry name" value="Carb_anhydrase"/>
    <property type="match status" value="1"/>
</dbReference>
<dbReference type="PROSITE" id="PS51144">
    <property type="entry name" value="ALPHA_CA_2"/>
    <property type="match status" value="1"/>
</dbReference>
<evidence type="ECO:0000256" key="2">
    <source>
        <dbReference type="ARBA" id="ARBA00012925"/>
    </source>
</evidence>
<name>A0AAU9IG47_9CILI</name>
<keyword evidence="3" id="KW-0479">Metal-binding</keyword>
<evidence type="ECO:0000256" key="1">
    <source>
        <dbReference type="ARBA" id="ARBA00010718"/>
    </source>
</evidence>
<evidence type="ECO:0000256" key="6">
    <source>
        <dbReference type="ARBA" id="ARBA00048348"/>
    </source>
</evidence>
<keyword evidence="4" id="KW-0862">Zinc</keyword>
<dbReference type="Gene3D" id="3.10.200.10">
    <property type="entry name" value="Alpha carbonic anhydrase"/>
    <property type="match status" value="1"/>
</dbReference>
<dbReference type="CDD" id="cd03124">
    <property type="entry name" value="alpha_CA_prokaryotic_like"/>
    <property type="match status" value="1"/>
</dbReference>